<feature type="transmembrane region" description="Helical" evidence="6">
    <location>
        <begin position="149"/>
        <end position="171"/>
    </location>
</feature>
<keyword evidence="5 6" id="KW-0472">Membrane</keyword>
<reference evidence="7" key="2">
    <citation type="submission" date="2021-09" db="EMBL/GenBank/DDBJ databases">
        <authorList>
            <person name="Gilroy R."/>
        </authorList>
    </citation>
    <scope>NUCLEOTIDE SEQUENCE</scope>
    <source>
        <strain evidence="7">CHK149-3286</strain>
    </source>
</reference>
<keyword evidence="2" id="KW-1003">Cell membrane</keyword>
<evidence type="ECO:0000256" key="4">
    <source>
        <dbReference type="ARBA" id="ARBA00022989"/>
    </source>
</evidence>
<gene>
    <name evidence="7" type="ORF">K8V85_01260</name>
</gene>
<evidence type="ECO:0000313" key="7">
    <source>
        <dbReference type="EMBL" id="HJF66915.1"/>
    </source>
</evidence>
<dbReference type="Pfam" id="PF03606">
    <property type="entry name" value="DcuC"/>
    <property type="match status" value="1"/>
</dbReference>
<dbReference type="PANTHER" id="PTHR43652:SF2">
    <property type="entry name" value="BASIC AMINO ACID ANTIPORTER YFCC-RELATED"/>
    <property type="match status" value="1"/>
</dbReference>
<feature type="transmembrane region" description="Helical" evidence="6">
    <location>
        <begin position="347"/>
        <end position="367"/>
    </location>
</feature>
<proteinExistence type="predicted"/>
<comment type="caution">
    <text evidence="7">The sequence shown here is derived from an EMBL/GenBank/DDBJ whole genome shotgun (WGS) entry which is preliminary data.</text>
</comment>
<accession>A0A921GXT5</accession>
<dbReference type="InterPro" id="IPR018385">
    <property type="entry name" value="C4_dicarb_anaerob_car-like"/>
</dbReference>
<feature type="transmembrane region" description="Helical" evidence="6">
    <location>
        <begin position="68"/>
        <end position="88"/>
    </location>
</feature>
<feature type="transmembrane region" description="Helical" evidence="6">
    <location>
        <begin position="12"/>
        <end position="30"/>
    </location>
</feature>
<feature type="transmembrane region" description="Helical" evidence="6">
    <location>
        <begin position="251"/>
        <end position="268"/>
    </location>
</feature>
<dbReference type="PANTHER" id="PTHR43652">
    <property type="entry name" value="BASIC AMINO ACID ANTIPORTER YFCC-RELATED"/>
    <property type="match status" value="1"/>
</dbReference>
<reference evidence="7" key="1">
    <citation type="journal article" date="2021" name="PeerJ">
        <title>Extensive microbial diversity within the chicken gut microbiome revealed by metagenomics and culture.</title>
        <authorList>
            <person name="Gilroy R."/>
            <person name="Ravi A."/>
            <person name="Getino M."/>
            <person name="Pursley I."/>
            <person name="Horton D.L."/>
            <person name="Alikhan N.F."/>
            <person name="Baker D."/>
            <person name="Gharbi K."/>
            <person name="Hall N."/>
            <person name="Watson M."/>
            <person name="Adriaenssens E.M."/>
            <person name="Foster-Nyarko E."/>
            <person name="Jarju S."/>
            <person name="Secka A."/>
            <person name="Antonio M."/>
            <person name="Oren A."/>
            <person name="Chaudhuri R.R."/>
            <person name="La Ragione R."/>
            <person name="Hildebrand F."/>
            <person name="Pallen M.J."/>
        </authorList>
    </citation>
    <scope>NUCLEOTIDE SEQUENCE</scope>
    <source>
        <strain evidence="7">CHK149-3286</strain>
    </source>
</reference>
<feature type="transmembrane region" description="Helical" evidence="6">
    <location>
        <begin position="433"/>
        <end position="457"/>
    </location>
</feature>
<evidence type="ECO:0000256" key="2">
    <source>
        <dbReference type="ARBA" id="ARBA00022475"/>
    </source>
</evidence>
<evidence type="ECO:0000256" key="1">
    <source>
        <dbReference type="ARBA" id="ARBA00004651"/>
    </source>
</evidence>
<sequence>MKKKLNMPNTFVILFVILIIVWLLSFIIPSGEFKTTGSNHTVVPGSFKYINGGFLNVMDLFMSIPKGLIDTSDLVFLVLIMGGAVAVIEKQGTFNSAVQKLVDKTGGNIYLLIIVVGITFGLIHAFGVSANAVIAFIPLGVILARKLNLDAIAGVAIVYLSYYVGAVAPIFDPIALGVAQTIAKLPIFSGTMLRVYMFIVFMIVTLLYVMHYVRKISKDPSKSIMGKQRFQKDVVDEGVEARSNFTMAHKIIIILFFATILVFVYGSLQLGWGVNQLSALFLIDGILTAIVARQTPNEFIETFMTGAKNILFGALIIGVARSITVLMQDAKILDTLVNGLFIPLSHLPPMLGAVAMFIFNVLFNLIVPSGSGQAAVVMPLMTPLADVLHISRQTAVIAFKLGDGITNMITPVSGTLMAILAVGGVPFAKWVRFAFPLVIIWSIIAIIFVIIAVLINYGPA</sequence>
<dbReference type="EMBL" id="DYVT01000015">
    <property type="protein sequence ID" value="HJF66915.1"/>
    <property type="molecule type" value="Genomic_DNA"/>
</dbReference>
<evidence type="ECO:0000256" key="3">
    <source>
        <dbReference type="ARBA" id="ARBA00022692"/>
    </source>
</evidence>
<comment type="subcellular location">
    <subcellularLocation>
        <location evidence="1">Cell membrane</location>
        <topology evidence="1">Multi-pass membrane protein</topology>
    </subcellularLocation>
</comment>
<feature type="transmembrane region" description="Helical" evidence="6">
    <location>
        <begin position="305"/>
        <end position="327"/>
    </location>
</feature>
<feature type="transmembrane region" description="Helical" evidence="6">
    <location>
        <begin position="191"/>
        <end position="213"/>
    </location>
</feature>
<evidence type="ECO:0000256" key="6">
    <source>
        <dbReference type="SAM" id="Phobius"/>
    </source>
</evidence>
<dbReference type="RefSeq" id="WP_229347808.1">
    <property type="nucleotide sequence ID" value="NZ_DYVT01000015.1"/>
</dbReference>
<evidence type="ECO:0000313" key="8">
    <source>
        <dbReference type="Proteomes" id="UP000706163"/>
    </source>
</evidence>
<feature type="transmembrane region" description="Helical" evidence="6">
    <location>
        <begin position="108"/>
        <end position="137"/>
    </location>
</feature>
<organism evidence="7 8">
    <name type="scientific">Staphylococcus kloosii</name>
    <dbReference type="NCBI Taxonomy" id="29384"/>
    <lineage>
        <taxon>Bacteria</taxon>
        <taxon>Bacillati</taxon>
        <taxon>Bacillota</taxon>
        <taxon>Bacilli</taxon>
        <taxon>Bacillales</taxon>
        <taxon>Staphylococcaceae</taxon>
        <taxon>Staphylococcus</taxon>
    </lineage>
</organism>
<keyword evidence="3 6" id="KW-0812">Transmembrane</keyword>
<feature type="transmembrane region" description="Helical" evidence="6">
    <location>
        <begin position="408"/>
        <end position="427"/>
    </location>
</feature>
<protein>
    <submittedName>
        <fullName evidence="7">AbgT family transporter</fullName>
    </submittedName>
</protein>
<dbReference type="AlphaFoldDB" id="A0A921GXT5"/>
<dbReference type="InterPro" id="IPR051679">
    <property type="entry name" value="DASS-Related_Transporters"/>
</dbReference>
<name>A0A921GXT5_9STAP</name>
<keyword evidence="4 6" id="KW-1133">Transmembrane helix</keyword>
<evidence type="ECO:0000256" key="5">
    <source>
        <dbReference type="ARBA" id="ARBA00023136"/>
    </source>
</evidence>
<dbReference type="Proteomes" id="UP000706163">
    <property type="component" value="Unassembled WGS sequence"/>
</dbReference>
<dbReference type="GO" id="GO:0005886">
    <property type="term" value="C:plasma membrane"/>
    <property type="evidence" value="ECO:0007669"/>
    <property type="project" value="UniProtKB-SubCell"/>
</dbReference>